<protein>
    <submittedName>
        <fullName evidence="1">Uncharacterized protein</fullName>
    </submittedName>
</protein>
<evidence type="ECO:0000313" key="1">
    <source>
        <dbReference type="EMBL" id="EOY31995.1"/>
    </source>
</evidence>
<sequence length="92" mass="10184">MSLTSFIIAIPSKLNTNSQSSLLKVIPPRIDLSHSSPCKSPLKYSKVACLISLWFEIQVPFLRIPDPNMILVGSSCSLGMKELVFLSPFSHH</sequence>
<reference evidence="1 2" key="1">
    <citation type="journal article" date="2013" name="Genome Biol.">
        <title>The genome sequence of the most widely cultivated cacao type and its use to identify candidate genes regulating pod color.</title>
        <authorList>
            <person name="Motamayor J.C."/>
            <person name="Mockaitis K."/>
            <person name="Schmutz J."/>
            <person name="Haiminen N."/>
            <person name="Iii D.L."/>
            <person name="Cornejo O."/>
            <person name="Findley S.D."/>
            <person name="Zheng P."/>
            <person name="Utro F."/>
            <person name="Royaert S."/>
            <person name="Saski C."/>
            <person name="Jenkins J."/>
            <person name="Podicheti R."/>
            <person name="Zhao M."/>
            <person name="Scheffler B.E."/>
            <person name="Stack J.C."/>
            <person name="Feltus F.A."/>
            <person name="Mustiga G.M."/>
            <person name="Amores F."/>
            <person name="Phillips W."/>
            <person name="Marelli J.P."/>
            <person name="May G.D."/>
            <person name="Shapiro H."/>
            <person name="Ma J."/>
            <person name="Bustamante C.D."/>
            <person name="Schnell R.J."/>
            <person name="Main D."/>
            <person name="Gilbert D."/>
            <person name="Parida L."/>
            <person name="Kuhn D.N."/>
        </authorList>
    </citation>
    <scope>NUCLEOTIDE SEQUENCE [LARGE SCALE GENOMIC DNA]</scope>
    <source>
        <strain evidence="2">cv. Matina 1-6</strain>
    </source>
</reference>
<evidence type="ECO:0000313" key="2">
    <source>
        <dbReference type="Proteomes" id="UP000026915"/>
    </source>
</evidence>
<gene>
    <name evidence="1" type="ORF">TCM_039385</name>
</gene>
<keyword evidence="2" id="KW-1185">Reference proteome</keyword>
<dbReference type="AlphaFoldDB" id="A0A061GQ59"/>
<name>A0A061GQ59_THECC</name>
<accession>A0A061GQ59</accession>
<dbReference type="Proteomes" id="UP000026915">
    <property type="component" value="Chromosome 9"/>
</dbReference>
<organism evidence="1 2">
    <name type="scientific">Theobroma cacao</name>
    <name type="common">Cacao</name>
    <name type="synonym">Cocoa</name>
    <dbReference type="NCBI Taxonomy" id="3641"/>
    <lineage>
        <taxon>Eukaryota</taxon>
        <taxon>Viridiplantae</taxon>
        <taxon>Streptophyta</taxon>
        <taxon>Embryophyta</taxon>
        <taxon>Tracheophyta</taxon>
        <taxon>Spermatophyta</taxon>
        <taxon>Magnoliopsida</taxon>
        <taxon>eudicotyledons</taxon>
        <taxon>Gunneridae</taxon>
        <taxon>Pentapetalae</taxon>
        <taxon>rosids</taxon>
        <taxon>malvids</taxon>
        <taxon>Malvales</taxon>
        <taxon>Malvaceae</taxon>
        <taxon>Byttnerioideae</taxon>
        <taxon>Theobroma</taxon>
    </lineage>
</organism>
<dbReference type="EMBL" id="CM001887">
    <property type="protein sequence ID" value="EOY31995.1"/>
    <property type="molecule type" value="Genomic_DNA"/>
</dbReference>
<dbReference type="Gramene" id="EOY31995">
    <property type="protein sequence ID" value="EOY31995"/>
    <property type="gene ID" value="TCM_039385"/>
</dbReference>
<proteinExistence type="predicted"/>
<dbReference type="HOGENOM" id="CLU_2417647_0_0_1"/>
<dbReference type="InParanoid" id="A0A061GQ59"/>